<dbReference type="Proteomes" id="UP000001026">
    <property type="component" value="Chromosome"/>
</dbReference>
<sequence length="121" mass="13698">MDSNSLSAFDNYVETKELTGYEPVLGGELTEKAVWVDESRCIGCRYCAHVATNTFVVDDDYGRSRAIRQDGDNLETVQEAIDTCPVDCIHWVEFGNLEDLESSLDRDMFQSLGKLPRMNKH</sequence>
<gene>
    <name evidence="6" type="ordered locus">PMM1477</name>
</gene>
<dbReference type="RefSeq" id="WP_011133105.1">
    <property type="nucleotide sequence ID" value="NC_005072.1"/>
</dbReference>
<organism evidence="6 7">
    <name type="scientific">Prochlorococcus marinus subsp. pastoris (strain CCMP1986 / NIES-2087 / MED4)</name>
    <dbReference type="NCBI Taxonomy" id="59919"/>
    <lineage>
        <taxon>Bacteria</taxon>
        <taxon>Bacillati</taxon>
        <taxon>Cyanobacteriota</taxon>
        <taxon>Cyanophyceae</taxon>
        <taxon>Synechococcales</taxon>
        <taxon>Prochlorococcaceae</taxon>
        <taxon>Prochlorococcus</taxon>
    </lineage>
</organism>
<dbReference type="InterPro" id="IPR017896">
    <property type="entry name" value="4Fe4S_Fe-S-bd"/>
</dbReference>
<dbReference type="GO" id="GO:0005506">
    <property type="term" value="F:iron ion binding"/>
    <property type="evidence" value="ECO:0007669"/>
    <property type="project" value="UniProtKB-UniRule"/>
</dbReference>
<dbReference type="PANTHER" id="PTHR45295">
    <property type="entry name" value="CHAPERONE PROTEIN DNAJ C76, CHLOROPLASTIC"/>
    <property type="match status" value="1"/>
</dbReference>
<comment type="function">
    <text evidence="4">Ferredoxins are iron-sulfur proteins that transfer electrons in a wide variety of metabolic reactions.</text>
</comment>
<evidence type="ECO:0000256" key="3">
    <source>
        <dbReference type="ARBA" id="ARBA00023014"/>
    </source>
</evidence>
<keyword evidence="2 4" id="KW-0408">Iron</keyword>
<reference evidence="6 7" key="1">
    <citation type="journal article" date="2003" name="Nature">
        <title>Genome divergence in two Prochlorococcus ecotypes reflects oceanic niche differentiation.</title>
        <authorList>
            <person name="Rocap G."/>
            <person name="Larimer F.W."/>
            <person name="Lamerdin J.E."/>
            <person name="Malfatti S."/>
            <person name="Chain P."/>
            <person name="Ahlgren N.A."/>
            <person name="Arellano A."/>
            <person name="Coleman M."/>
            <person name="Hauser L."/>
            <person name="Hess W.R."/>
            <person name="Johnson Z.I."/>
            <person name="Land M.L."/>
            <person name="Lindell D."/>
            <person name="Post A.F."/>
            <person name="Regala W."/>
            <person name="Shah M."/>
            <person name="Shaw S.L."/>
            <person name="Steglich C."/>
            <person name="Sullivan M.B."/>
            <person name="Ting C.S."/>
            <person name="Tolonen A."/>
            <person name="Webb E.A."/>
            <person name="Zinser E.R."/>
            <person name="Chisholm S.W."/>
        </authorList>
    </citation>
    <scope>NUCLEOTIDE SEQUENCE [LARGE SCALE GENOMIC DNA]</scope>
    <source>
        <strain evidence="7">CCMP1986 / NIES-2087 / MED4</strain>
    </source>
</reference>
<keyword evidence="3 4" id="KW-0411">Iron-sulfur</keyword>
<evidence type="ECO:0000256" key="1">
    <source>
        <dbReference type="ARBA" id="ARBA00022723"/>
    </source>
</evidence>
<dbReference type="AlphaFoldDB" id="Q7V014"/>
<keyword evidence="1 4" id="KW-0479">Metal-binding</keyword>
<dbReference type="GO" id="GO:0051536">
    <property type="term" value="F:iron-sulfur cluster binding"/>
    <property type="evidence" value="ECO:0007669"/>
    <property type="project" value="UniProtKB-KW"/>
</dbReference>
<keyword evidence="4" id="KW-0249">Electron transport</keyword>
<dbReference type="SUPFAM" id="SSF54862">
    <property type="entry name" value="4Fe-4S ferredoxins"/>
    <property type="match status" value="1"/>
</dbReference>
<dbReference type="PRINTS" id="PR00352">
    <property type="entry name" value="3FE4SFRDOXIN"/>
</dbReference>
<dbReference type="KEGG" id="pmm:PMM1477"/>
<feature type="domain" description="4Fe-4S ferredoxin-type" evidence="5">
    <location>
        <begin position="32"/>
        <end position="60"/>
    </location>
</feature>
<dbReference type="PROSITE" id="PS51379">
    <property type="entry name" value="4FE4S_FER_2"/>
    <property type="match status" value="1"/>
</dbReference>
<protein>
    <recommendedName>
        <fullName evidence="4">Ferredoxin</fullName>
    </recommendedName>
</protein>
<evidence type="ECO:0000256" key="2">
    <source>
        <dbReference type="ARBA" id="ARBA00023004"/>
    </source>
</evidence>
<accession>Q7V014</accession>
<dbReference type="Pfam" id="PF13370">
    <property type="entry name" value="Fer4_13"/>
    <property type="match status" value="1"/>
</dbReference>
<dbReference type="STRING" id="59919.PMM1477"/>
<keyword evidence="4" id="KW-0813">Transport</keyword>
<dbReference type="HOGENOM" id="CLU_139698_4_0_3"/>
<dbReference type="InterPro" id="IPR001080">
    <property type="entry name" value="3Fe4S_ferredoxin"/>
</dbReference>
<evidence type="ECO:0000256" key="4">
    <source>
        <dbReference type="RuleBase" id="RU368020"/>
    </source>
</evidence>
<dbReference type="eggNOG" id="COG1141">
    <property type="taxonomic scope" value="Bacteria"/>
</dbReference>
<dbReference type="GO" id="GO:0009055">
    <property type="term" value="F:electron transfer activity"/>
    <property type="evidence" value="ECO:0007669"/>
    <property type="project" value="UniProtKB-UniRule"/>
</dbReference>
<dbReference type="OrthoDB" id="9803319at2"/>
<evidence type="ECO:0000259" key="5">
    <source>
        <dbReference type="PROSITE" id="PS51379"/>
    </source>
</evidence>
<evidence type="ECO:0000313" key="7">
    <source>
        <dbReference type="Proteomes" id="UP000001026"/>
    </source>
</evidence>
<dbReference type="EMBL" id="BX548174">
    <property type="protein sequence ID" value="CAE19936.1"/>
    <property type="molecule type" value="Genomic_DNA"/>
</dbReference>
<dbReference type="Gene3D" id="3.30.70.20">
    <property type="match status" value="1"/>
</dbReference>
<evidence type="ECO:0000313" key="6">
    <source>
        <dbReference type="EMBL" id="CAE19936.1"/>
    </source>
</evidence>
<dbReference type="PANTHER" id="PTHR45295:SF1">
    <property type="entry name" value="CHAPERONE PROTEIN DNAJ C76, CHLOROPLASTIC"/>
    <property type="match status" value="1"/>
</dbReference>
<name>Q7V014_PROMP</name>
<proteinExistence type="predicted"/>